<reference evidence="2" key="1">
    <citation type="submission" date="2021-02" db="EMBL/GenBank/DDBJ databases">
        <authorList>
            <person name="Nowell W R."/>
        </authorList>
    </citation>
    <scope>NUCLEOTIDE SEQUENCE</scope>
</reference>
<evidence type="ECO:0000313" key="2">
    <source>
        <dbReference type="EMBL" id="CAF4904277.1"/>
    </source>
</evidence>
<dbReference type="EMBL" id="CAJOBI010111394">
    <property type="protein sequence ID" value="CAF4634605.1"/>
    <property type="molecule type" value="Genomic_DNA"/>
</dbReference>
<sequence>YPRTESPVHLELQDTELWSCFESLSTEMM</sequence>
<evidence type="ECO:0000313" key="3">
    <source>
        <dbReference type="Proteomes" id="UP000676336"/>
    </source>
</evidence>
<protein>
    <submittedName>
        <fullName evidence="2">Uncharacterized protein</fullName>
    </submittedName>
</protein>
<gene>
    <name evidence="1" type="ORF">SMN809_LOCUS40423</name>
    <name evidence="2" type="ORF">SMN809_LOCUS51902</name>
</gene>
<organism evidence="2 3">
    <name type="scientific">Rotaria magnacalcarata</name>
    <dbReference type="NCBI Taxonomy" id="392030"/>
    <lineage>
        <taxon>Eukaryota</taxon>
        <taxon>Metazoa</taxon>
        <taxon>Spiralia</taxon>
        <taxon>Gnathifera</taxon>
        <taxon>Rotifera</taxon>
        <taxon>Eurotatoria</taxon>
        <taxon>Bdelloidea</taxon>
        <taxon>Philodinida</taxon>
        <taxon>Philodinidae</taxon>
        <taxon>Rotaria</taxon>
    </lineage>
</organism>
<proteinExistence type="predicted"/>
<name>A0A8S3CF88_9BILA</name>
<feature type="non-terminal residue" evidence="2">
    <location>
        <position position="1"/>
    </location>
</feature>
<accession>A0A8S3CF88</accession>
<dbReference type="Proteomes" id="UP000676336">
    <property type="component" value="Unassembled WGS sequence"/>
</dbReference>
<dbReference type="AlphaFoldDB" id="A0A8S3CF88"/>
<evidence type="ECO:0000313" key="1">
    <source>
        <dbReference type="EMBL" id="CAF4634605.1"/>
    </source>
</evidence>
<comment type="caution">
    <text evidence="2">The sequence shown here is derived from an EMBL/GenBank/DDBJ whole genome shotgun (WGS) entry which is preliminary data.</text>
</comment>
<dbReference type="EMBL" id="CAJOBI010175071">
    <property type="protein sequence ID" value="CAF4904277.1"/>
    <property type="molecule type" value="Genomic_DNA"/>
</dbReference>